<accession>A0AAV6RAP9</accession>
<proteinExistence type="predicted"/>
<feature type="non-terminal residue" evidence="2">
    <location>
        <position position="1"/>
    </location>
</feature>
<feature type="region of interest" description="Disordered" evidence="1">
    <location>
        <begin position="34"/>
        <end position="53"/>
    </location>
</feature>
<keyword evidence="3" id="KW-1185">Reference proteome</keyword>
<gene>
    <name evidence="2" type="ORF">JOB18_038870</name>
</gene>
<dbReference type="EMBL" id="JAGKHQ010000013">
    <property type="protein sequence ID" value="KAG7501061.1"/>
    <property type="molecule type" value="Genomic_DNA"/>
</dbReference>
<name>A0AAV6RAP9_SOLSE</name>
<sequence>LNEKFFLRRISSFLKRRESRFPLKCDLAGVASEPLVPKYKSPPPVPDEDRGSR</sequence>
<reference evidence="2 3" key="1">
    <citation type="journal article" date="2021" name="Sci. Rep.">
        <title>Chromosome anchoring in Senegalese sole (Solea senegalensis) reveals sex-associated markers and genome rearrangements in flatfish.</title>
        <authorList>
            <person name="Guerrero-Cozar I."/>
            <person name="Gomez-Garrido J."/>
            <person name="Berbel C."/>
            <person name="Martinez-Blanch J.F."/>
            <person name="Alioto T."/>
            <person name="Claros M.G."/>
            <person name="Gagnaire P.A."/>
            <person name="Manchado M."/>
        </authorList>
    </citation>
    <scope>NUCLEOTIDE SEQUENCE [LARGE SCALE GENOMIC DNA]</scope>
    <source>
        <strain evidence="2">Sse05_10M</strain>
    </source>
</reference>
<dbReference type="AlphaFoldDB" id="A0AAV6RAP9"/>
<evidence type="ECO:0000313" key="3">
    <source>
        <dbReference type="Proteomes" id="UP000693946"/>
    </source>
</evidence>
<feature type="non-terminal residue" evidence="2">
    <location>
        <position position="53"/>
    </location>
</feature>
<protein>
    <submittedName>
        <fullName evidence="2">Uncharacterized protein</fullName>
    </submittedName>
</protein>
<evidence type="ECO:0000313" key="2">
    <source>
        <dbReference type="EMBL" id="KAG7501061.1"/>
    </source>
</evidence>
<organism evidence="2 3">
    <name type="scientific">Solea senegalensis</name>
    <name type="common">Senegalese sole</name>
    <dbReference type="NCBI Taxonomy" id="28829"/>
    <lineage>
        <taxon>Eukaryota</taxon>
        <taxon>Metazoa</taxon>
        <taxon>Chordata</taxon>
        <taxon>Craniata</taxon>
        <taxon>Vertebrata</taxon>
        <taxon>Euteleostomi</taxon>
        <taxon>Actinopterygii</taxon>
        <taxon>Neopterygii</taxon>
        <taxon>Teleostei</taxon>
        <taxon>Neoteleostei</taxon>
        <taxon>Acanthomorphata</taxon>
        <taxon>Carangaria</taxon>
        <taxon>Pleuronectiformes</taxon>
        <taxon>Pleuronectoidei</taxon>
        <taxon>Soleidae</taxon>
        <taxon>Solea</taxon>
    </lineage>
</organism>
<evidence type="ECO:0000256" key="1">
    <source>
        <dbReference type="SAM" id="MobiDB-lite"/>
    </source>
</evidence>
<comment type="caution">
    <text evidence="2">The sequence shown here is derived from an EMBL/GenBank/DDBJ whole genome shotgun (WGS) entry which is preliminary data.</text>
</comment>
<dbReference type="Proteomes" id="UP000693946">
    <property type="component" value="Linkage Group LG20"/>
</dbReference>